<evidence type="ECO:0000313" key="10">
    <source>
        <dbReference type="EMBL" id="MBL6448389.1"/>
    </source>
</evidence>
<evidence type="ECO:0000256" key="2">
    <source>
        <dbReference type="ARBA" id="ARBA00022598"/>
    </source>
</evidence>
<dbReference type="GO" id="GO:0004831">
    <property type="term" value="F:tyrosine-tRNA ligase activity"/>
    <property type="evidence" value="ECO:0007669"/>
    <property type="project" value="UniProtKB-EC"/>
</dbReference>
<comment type="similarity">
    <text evidence="9">Belongs to the class-I aminoacyl-tRNA synthetase family.</text>
</comment>
<comment type="caution">
    <text evidence="10">The sequence shown here is derived from an EMBL/GenBank/DDBJ whole genome shotgun (WGS) entry which is preliminary data.</text>
</comment>
<keyword evidence="5 9" id="KW-0648">Protein biosynthesis</keyword>
<keyword evidence="6 9" id="KW-0030">Aminoacyl-tRNA synthetase</keyword>
<dbReference type="InterPro" id="IPR050489">
    <property type="entry name" value="Tyr-tRNA_synthase"/>
</dbReference>
<keyword evidence="4 9" id="KW-0067">ATP-binding</keyword>
<keyword evidence="3 9" id="KW-0547">Nucleotide-binding</keyword>
<dbReference type="Pfam" id="PF00579">
    <property type="entry name" value="tRNA-synt_1b"/>
    <property type="match status" value="1"/>
</dbReference>
<evidence type="ECO:0000256" key="5">
    <source>
        <dbReference type="ARBA" id="ARBA00022917"/>
    </source>
</evidence>
<proteinExistence type="inferred from homology"/>
<dbReference type="Proteomes" id="UP000614216">
    <property type="component" value="Unassembled WGS sequence"/>
</dbReference>
<evidence type="ECO:0000313" key="11">
    <source>
        <dbReference type="Proteomes" id="UP000614216"/>
    </source>
</evidence>
<dbReference type="PANTHER" id="PTHR46264:SF4">
    <property type="entry name" value="TYROSINE--TRNA LIGASE, CYTOPLASMIC"/>
    <property type="match status" value="1"/>
</dbReference>
<accession>A0A937FYB1</accession>
<dbReference type="RefSeq" id="WP_202857926.1">
    <property type="nucleotide sequence ID" value="NZ_JAEUGD010000061.1"/>
</dbReference>
<evidence type="ECO:0000256" key="4">
    <source>
        <dbReference type="ARBA" id="ARBA00022840"/>
    </source>
</evidence>
<dbReference type="SUPFAM" id="SSF52374">
    <property type="entry name" value="Nucleotidylyl transferase"/>
    <property type="match status" value="1"/>
</dbReference>
<keyword evidence="11" id="KW-1185">Reference proteome</keyword>
<evidence type="ECO:0000256" key="1">
    <source>
        <dbReference type="ARBA" id="ARBA00013160"/>
    </source>
</evidence>
<evidence type="ECO:0000256" key="7">
    <source>
        <dbReference type="ARBA" id="ARBA00033323"/>
    </source>
</evidence>
<keyword evidence="2 9" id="KW-0436">Ligase</keyword>
<dbReference type="GO" id="GO:0006437">
    <property type="term" value="P:tyrosyl-tRNA aminoacylation"/>
    <property type="evidence" value="ECO:0007669"/>
    <property type="project" value="TreeGrafter"/>
</dbReference>
<evidence type="ECO:0000256" key="6">
    <source>
        <dbReference type="ARBA" id="ARBA00023146"/>
    </source>
</evidence>
<dbReference type="InterPro" id="IPR002305">
    <property type="entry name" value="aa-tRNA-synth_Ic"/>
</dbReference>
<dbReference type="InterPro" id="IPR014729">
    <property type="entry name" value="Rossmann-like_a/b/a_fold"/>
</dbReference>
<reference evidence="10" key="1">
    <citation type="submission" date="2021-01" db="EMBL/GenBank/DDBJ databases">
        <title>Fulvivirga kasyanovii gen. nov., sp nov., a novel member of the phylum Bacteroidetes isolated from seawater in a mussel farm.</title>
        <authorList>
            <person name="Zhao L.-H."/>
            <person name="Wang Z.-J."/>
        </authorList>
    </citation>
    <scope>NUCLEOTIDE SEQUENCE</scope>
    <source>
        <strain evidence="10">29W222</strain>
    </source>
</reference>
<dbReference type="GO" id="GO:0005737">
    <property type="term" value="C:cytoplasm"/>
    <property type="evidence" value="ECO:0007669"/>
    <property type="project" value="TreeGrafter"/>
</dbReference>
<dbReference type="EC" id="6.1.1.1" evidence="1"/>
<protein>
    <recommendedName>
        <fullName evidence="1">tyrosine--tRNA ligase</fullName>
        <ecNumber evidence="1">6.1.1.1</ecNumber>
    </recommendedName>
    <alternativeName>
        <fullName evidence="7">Tyrosyl-tRNA synthetase</fullName>
    </alternativeName>
</protein>
<organism evidence="10 11">
    <name type="scientific">Fulvivirga marina</name>
    <dbReference type="NCBI Taxonomy" id="2494733"/>
    <lineage>
        <taxon>Bacteria</taxon>
        <taxon>Pseudomonadati</taxon>
        <taxon>Bacteroidota</taxon>
        <taxon>Cytophagia</taxon>
        <taxon>Cytophagales</taxon>
        <taxon>Fulvivirgaceae</taxon>
        <taxon>Fulvivirga</taxon>
    </lineage>
</organism>
<dbReference type="EMBL" id="JAEUGD010000061">
    <property type="protein sequence ID" value="MBL6448389.1"/>
    <property type="molecule type" value="Genomic_DNA"/>
</dbReference>
<evidence type="ECO:0000256" key="9">
    <source>
        <dbReference type="RuleBase" id="RU363036"/>
    </source>
</evidence>
<gene>
    <name evidence="10" type="ORF">JMN32_18895</name>
</gene>
<dbReference type="AlphaFoldDB" id="A0A937FYB1"/>
<dbReference type="Gene3D" id="3.40.50.620">
    <property type="entry name" value="HUPs"/>
    <property type="match status" value="1"/>
</dbReference>
<dbReference type="GO" id="GO:0005524">
    <property type="term" value="F:ATP binding"/>
    <property type="evidence" value="ECO:0007669"/>
    <property type="project" value="UniProtKB-KW"/>
</dbReference>
<dbReference type="Gene3D" id="1.10.240.10">
    <property type="entry name" value="Tyrosyl-Transfer RNA Synthetase"/>
    <property type="match status" value="1"/>
</dbReference>
<evidence type="ECO:0000256" key="3">
    <source>
        <dbReference type="ARBA" id="ARBA00022741"/>
    </source>
</evidence>
<dbReference type="PANTHER" id="PTHR46264">
    <property type="entry name" value="TYROSINE-TRNA LIGASE"/>
    <property type="match status" value="1"/>
</dbReference>
<comment type="catalytic activity">
    <reaction evidence="8">
        <text>tRNA(Tyr) + L-tyrosine + ATP = L-tyrosyl-tRNA(Tyr) + AMP + diphosphate + H(+)</text>
        <dbReference type="Rhea" id="RHEA:10220"/>
        <dbReference type="Rhea" id="RHEA-COMP:9706"/>
        <dbReference type="Rhea" id="RHEA-COMP:9707"/>
        <dbReference type="ChEBI" id="CHEBI:15378"/>
        <dbReference type="ChEBI" id="CHEBI:30616"/>
        <dbReference type="ChEBI" id="CHEBI:33019"/>
        <dbReference type="ChEBI" id="CHEBI:58315"/>
        <dbReference type="ChEBI" id="CHEBI:78442"/>
        <dbReference type="ChEBI" id="CHEBI:78536"/>
        <dbReference type="ChEBI" id="CHEBI:456215"/>
        <dbReference type="EC" id="6.1.1.1"/>
    </reaction>
</comment>
<name>A0A937FYB1_9BACT</name>
<evidence type="ECO:0000256" key="8">
    <source>
        <dbReference type="ARBA" id="ARBA00048248"/>
    </source>
</evidence>
<sequence>MKIRKHFINHFEEQEDIILSEAFKNTRNVTWGLTPTTPMHFGYDPVINLLKSLHQRGYAVNITLADLLTHFSKDIDLESIGGRKSYFEHFFRSFCNFKNFRLTTSTEMMNMEDYLKCLVIFSGTESISTVRESLPKEVTAINRLGLYLFPFMQCLDALFTESNVILGYRNQEKVYNLLESTDLMKVFFKFRAPYADCIDIIYLKQPNDIKGGNLNKSSSKTRISIHESNYSLKEKISSVFAPPGIVKDNVLLSIFRNSVYPWQYCRMVLPPEIHKYEDLEIRYGQGDIHPNELKKLLHLVLSYRIHEADNCIDSISKRWINIEKLRHFNHEFNT</sequence>